<sequence>MTKFYALTALLLTAATIAACSTQSSAPDPLPSEESSAYMPLPEGSSLEKAGSQEPTDVVTTGLVGSLRPDSRTAKERVPGILQRGRLIVGIDQSQNLLSFREPSSGEIKGFEVDIAREIARDIFGDPTKVEFRFVNSSTWVDSVQSNQTDFAIRAISITKDRQDQVTFSAPYLTGLTRMLVEKNSGITSLDDLANKTVCVTTESTGLQRTRASAPTTDILVATSAADCLVALQQSQVQAIISDDTILSGMAEQDPFTEIVGDSIGTENYGIAMATPGPGHDTDGLIRQVNSTIERIDSDGTWYRLYNAWFGSYLPNQQPPAISYREETGS</sequence>
<feature type="domain" description="Ionotropic glutamate receptor C-terminal" evidence="7">
    <location>
        <begin position="86"/>
        <end position="312"/>
    </location>
</feature>
<dbReference type="RefSeq" id="WP_025253651.1">
    <property type="nucleotide sequence ID" value="NZ_CP004353.1"/>
</dbReference>
<evidence type="ECO:0000256" key="2">
    <source>
        <dbReference type="ARBA" id="ARBA00022448"/>
    </source>
</evidence>
<dbReference type="HOGENOM" id="CLU_019602_18_4_11"/>
<feature type="domain" description="Solute-binding protein family 3/N-terminal" evidence="6">
    <location>
        <begin position="86"/>
        <end position="313"/>
    </location>
</feature>
<dbReference type="GO" id="GO:0006865">
    <property type="term" value="P:amino acid transport"/>
    <property type="evidence" value="ECO:0007669"/>
    <property type="project" value="TreeGrafter"/>
</dbReference>
<evidence type="ECO:0000256" key="5">
    <source>
        <dbReference type="SAM" id="SignalP"/>
    </source>
</evidence>
<dbReference type="InterPro" id="IPR051455">
    <property type="entry name" value="Bact_solute-bind_prot3"/>
</dbReference>
<evidence type="ECO:0000256" key="4">
    <source>
        <dbReference type="SAM" id="MobiDB-lite"/>
    </source>
</evidence>
<evidence type="ECO:0000256" key="1">
    <source>
        <dbReference type="ARBA" id="ARBA00010333"/>
    </source>
</evidence>
<dbReference type="GO" id="GO:0005576">
    <property type="term" value="C:extracellular region"/>
    <property type="evidence" value="ECO:0007669"/>
    <property type="project" value="TreeGrafter"/>
</dbReference>
<dbReference type="InterPro" id="IPR001320">
    <property type="entry name" value="Iontro_rcpt_C"/>
</dbReference>
<feature type="chain" id="PRO_5004876047" evidence="5">
    <location>
        <begin position="27"/>
        <end position="330"/>
    </location>
</feature>
<keyword evidence="3 5" id="KW-0732">Signal</keyword>
<proteinExistence type="inferred from homology"/>
<dbReference type="EMBL" id="CP004353">
    <property type="protein sequence ID" value="AHI23666.1"/>
    <property type="molecule type" value="Genomic_DNA"/>
</dbReference>
<keyword evidence="9" id="KW-1185">Reference proteome</keyword>
<dbReference type="PATRIC" id="fig|1224164.3.peg.2307"/>
<gene>
    <name evidence="8" type="ORF">B843_11440</name>
</gene>
<comment type="similarity">
    <text evidence="1">Belongs to the bacterial solute-binding protein 3 family.</text>
</comment>
<organism evidence="8 9">
    <name type="scientific">Corynebacterium vitaeruminis DSM 20294</name>
    <dbReference type="NCBI Taxonomy" id="1224164"/>
    <lineage>
        <taxon>Bacteria</taxon>
        <taxon>Bacillati</taxon>
        <taxon>Actinomycetota</taxon>
        <taxon>Actinomycetes</taxon>
        <taxon>Mycobacteriales</taxon>
        <taxon>Corynebacteriaceae</taxon>
        <taxon>Corynebacterium</taxon>
    </lineage>
</organism>
<evidence type="ECO:0000313" key="9">
    <source>
        <dbReference type="Proteomes" id="UP000019222"/>
    </source>
</evidence>
<dbReference type="SMART" id="SM00062">
    <property type="entry name" value="PBPb"/>
    <property type="match status" value="1"/>
</dbReference>
<dbReference type="Pfam" id="PF00497">
    <property type="entry name" value="SBP_bac_3"/>
    <property type="match status" value="1"/>
</dbReference>
<dbReference type="KEGG" id="cvt:B843_11440"/>
<name>W5Y332_9CORY</name>
<feature type="signal peptide" evidence="5">
    <location>
        <begin position="1"/>
        <end position="26"/>
    </location>
</feature>
<dbReference type="SMART" id="SM00079">
    <property type="entry name" value="PBPe"/>
    <property type="match status" value="1"/>
</dbReference>
<evidence type="ECO:0000259" key="6">
    <source>
        <dbReference type="SMART" id="SM00062"/>
    </source>
</evidence>
<reference evidence="8 9" key="1">
    <citation type="submission" date="2013-02" db="EMBL/GenBank/DDBJ databases">
        <title>The complete genome sequence of Corynebacterium vitaeruminis DSM 20294.</title>
        <authorList>
            <person name="Ruckert C."/>
            <person name="Albersmeier A."/>
            <person name="Kalinowski J."/>
        </authorList>
    </citation>
    <scope>NUCLEOTIDE SEQUENCE [LARGE SCALE GENOMIC DNA]</scope>
    <source>
        <strain evidence="9">ATCC 10234</strain>
    </source>
</reference>
<protein>
    <submittedName>
        <fullName evidence="8">Glutamine ABC transporter substrate-binding protein GlnH</fullName>
    </submittedName>
</protein>
<evidence type="ECO:0000256" key="3">
    <source>
        <dbReference type="ARBA" id="ARBA00022729"/>
    </source>
</evidence>
<dbReference type="SUPFAM" id="SSF53850">
    <property type="entry name" value="Periplasmic binding protein-like II"/>
    <property type="match status" value="1"/>
</dbReference>
<evidence type="ECO:0000313" key="8">
    <source>
        <dbReference type="EMBL" id="AHI23666.1"/>
    </source>
</evidence>
<keyword evidence="2" id="KW-0813">Transport</keyword>
<dbReference type="Gene3D" id="3.40.190.10">
    <property type="entry name" value="Periplasmic binding protein-like II"/>
    <property type="match status" value="2"/>
</dbReference>
<dbReference type="PANTHER" id="PTHR30085:SF6">
    <property type="entry name" value="ABC TRANSPORTER GLUTAMINE-BINDING PROTEIN GLNH"/>
    <property type="match status" value="1"/>
</dbReference>
<dbReference type="GO" id="GO:0016020">
    <property type="term" value="C:membrane"/>
    <property type="evidence" value="ECO:0007669"/>
    <property type="project" value="InterPro"/>
</dbReference>
<dbReference type="PROSITE" id="PS51257">
    <property type="entry name" value="PROKAR_LIPOPROTEIN"/>
    <property type="match status" value="1"/>
</dbReference>
<dbReference type="InterPro" id="IPR001638">
    <property type="entry name" value="Solute-binding_3/MltF_N"/>
</dbReference>
<accession>W5Y332</accession>
<feature type="region of interest" description="Disordered" evidence="4">
    <location>
        <begin position="22"/>
        <end position="55"/>
    </location>
</feature>
<evidence type="ECO:0000259" key="7">
    <source>
        <dbReference type="SMART" id="SM00079"/>
    </source>
</evidence>
<dbReference type="AlphaFoldDB" id="W5Y332"/>
<dbReference type="Proteomes" id="UP000019222">
    <property type="component" value="Chromosome"/>
</dbReference>
<dbReference type="PANTHER" id="PTHR30085">
    <property type="entry name" value="AMINO ACID ABC TRANSPORTER PERMEASE"/>
    <property type="match status" value="1"/>
</dbReference>
<dbReference type="GO" id="GO:0015276">
    <property type="term" value="F:ligand-gated monoatomic ion channel activity"/>
    <property type="evidence" value="ECO:0007669"/>
    <property type="project" value="InterPro"/>
</dbReference>
<dbReference type="GO" id="GO:0030288">
    <property type="term" value="C:outer membrane-bounded periplasmic space"/>
    <property type="evidence" value="ECO:0007669"/>
    <property type="project" value="TreeGrafter"/>
</dbReference>
<dbReference type="eggNOG" id="COG0834">
    <property type="taxonomic scope" value="Bacteria"/>
</dbReference>
<dbReference type="CDD" id="cd13690">
    <property type="entry name" value="PBP2_GluB"/>
    <property type="match status" value="1"/>
</dbReference>
<dbReference type="STRING" id="1224164.B843_11440"/>